<gene>
    <name evidence="1" type="ORF">CSEC_0407</name>
</gene>
<keyword evidence="2" id="KW-1185">Reference proteome</keyword>
<reference evidence="1" key="2">
    <citation type="submission" date="2014-09" db="EMBL/GenBank/DDBJ databases">
        <title>Criblamydia sequanensis harbors a mega-plasmid encoding arsenite resistance.</title>
        <authorList>
            <person name="Bertelli C."/>
            <person name="Goesmann A."/>
            <person name="Greub G."/>
        </authorList>
    </citation>
    <scope>NUCLEOTIDE SEQUENCE [LARGE SCALE GENOMIC DNA]</scope>
    <source>
        <strain evidence="1">CRIB-18</strain>
    </source>
</reference>
<protein>
    <submittedName>
        <fullName evidence="1">Conserved putative membrane protein</fullName>
    </submittedName>
</protein>
<dbReference type="OrthoDB" id="9814774at2"/>
<dbReference type="STRING" id="1437425.CSEC_0407"/>
<accession>A0A090DWL6</accession>
<sequence>MKKKTLLFWINFWPPFLGSGIKVTSISPDFATIEVRMKLRFWNKNYVGTHFGGSLYAMTDPFFMLILIEKLGRDYIVWDKAASIRFIKPGKGTVYARFHISEEEILDLKNQVDLHGKIEPLFTVDILDEEKNCIASVEKKLYIKKKKDALS</sequence>
<dbReference type="Pfam" id="PF14539">
    <property type="entry name" value="DUF4442"/>
    <property type="match status" value="1"/>
</dbReference>
<proteinExistence type="predicted"/>
<dbReference type="Gene3D" id="3.10.129.10">
    <property type="entry name" value="Hotdog Thioesterase"/>
    <property type="match status" value="1"/>
</dbReference>
<evidence type="ECO:0000313" key="2">
    <source>
        <dbReference type="Proteomes" id="UP000031552"/>
    </source>
</evidence>
<dbReference type="InterPro" id="IPR029069">
    <property type="entry name" value="HotDog_dom_sf"/>
</dbReference>
<dbReference type="AlphaFoldDB" id="A0A090DWL6"/>
<reference evidence="1" key="1">
    <citation type="submission" date="2013-12" db="EMBL/GenBank/DDBJ databases">
        <authorList>
            <person name="Linke B."/>
        </authorList>
    </citation>
    <scope>NUCLEOTIDE SEQUENCE [LARGE SCALE GENOMIC DNA]</scope>
    <source>
        <strain evidence="1">CRIB-18</strain>
    </source>
</reference>
<name>A0A090DWL6_9BACT</name>
<comment type="caution">
    <text evidence="1">The sequence shown here is derived from an EMBL/GenBank/DDBJ whole genome shotgun (WGS) entry which is preliminary data.</text>
</comment>
<dbReference type="Proteomes" id="UP000031552">
    <property type="component" value="Unassembled WGS sequence"/>
</dbReference>
<organism evidence="1 2">
    <name type="scientific">Candidatus Criblamydia sequanensis CRIB-18</name>
    <dbReference type="NCBI Taxonomy" id="1437425"/>
    <lineage>
        <taxon>Bacteria</taxon>
        <taxon>Pseudomonadati</taxon>
        <taxon>Chlamydiota</taxon>
        <taxon>Chlamydiia</taxon>
        <taxon>Parachlamydiales</taxon>
        <taxon>Candidatus Criblamydiaceae</taxon>
        <taxon>Candidatus Criblamydia</taxon>
    </lineage>
</organism>
<dbReference type="RefSeq" id="WP_041016771.1">
    <property type="nucleotide sequence ID" value="NZ_CCEJ010000003.1"/>
</dbReference>
<dbReference type="SUPFAM" id="SSF54637">
    <property type="entry name" value="Thioesterase/thiol ester dehydrase-isomerase"/>
    <property type="match status" value="1"/>
</dbReference>
<evidence type="ECO:0000313" key="1">
    <source>
        <dbReference type="EMBL" id="CDR33244.1"/>
    </source>
</evidence>
<dbReference type="eggNOG" id="COG2050">
    <property type="taxonomic scope" value="Bacteria"/>
</dbReference>
<dbReference type="InterPro" id="IPR027961">
    <property type="entry name" value="DUF4442"/>
</dbReference>
<dbReference type="EMBL" id="CCEJ010000003">
    <property type="protein sequence ID" value="CDR33244.1"/>
    <property type="molecule type" value="Genomic_DNA"/>
</dbReference>